<accession>A0A9P0E264</accession>
<dbReference type="Proteomes" id="UP001152798">
    <property type="component" value="Chromosome 1"/>
</dbReference>
<gene>
    <name evidence="2" type="ORF">NEZAVI_LOCUS1559</name>
</gene>
<name>A0A9P0E264_NEZVI</name>
<reference evidence="2" key="1">
    <citation type="submission" date="2022-01" db="EMBL/GenBank/DDBJ databases">
        <authorList>
            <person name="King R."/>
        </authorList>
    </citation>
    <scope>NUCLEOTIDE SEQUENCE</scope>
</reference>
<feature type="compositionally biased region" description="Pro residues" evidence="1">
    <location>
        <begin position="45"/>
        <end position="55"/>
    </location>
</feature>
<dbReference type="EMBL" id="OV725077">
    <property type="protein sequence ID" value="CAH1390341.1"/>
    <property type="molecule type" value="Genomic_DNA"/>
</dbReference>
<sequence length="126" mass="13369">MNLTVFTPTIPPISSSLIPSNSLMPYSSPTPSTSSLSSSSSSLPIFPPPSNPPSPSSYSLSNILPHPPIRTSRSSTPTPLPPAEQLADGGRVIFSGLLYVDTGQTDVDGYKPQSNKKERKKQLTTD</sequence>
<feature type="region of interest" description="Disordered" evidence="1">
    <location>
        <begin position="17"/>
        <end position="87"/>
    </location>
</feature>
<organism evidence="2 3">
    <name type="scientific">Nezara viridula</name>
    <name type="common">Southern green stink bug</name>
    <name type="synonym">Cimex viridulus</name>
    <dbReference type="NCBI Taxonomy" id="85310"/>
    <lineage>
        <taxon>Eukaryota</taxon>
        <taxon>Metazoa</taxon>
        <taxon>Ecdysozoa</taxon>
        <taxon>Arthropoda</taxon>
        <taxon>Hexapoda</taxon>
        <taxon>Insecta</taxon>
        <taxon>Pterygota</taxon>
        <taxon>Neoptera</taxon>
        <taxon>Paraneoptera</taxon>
        <taxon>Hemiptera</taxon>
        <taxon>Heteroptera</taxon>
        <taxon>Panheteroptera</taxon>
        <taxon>Pentatomomorpha</taxon>
        <taxon>Pentatomoidea</taxon>
        <taxon>Pentatomidae</taxon>
        <taxon>Pentatominae</taxon>
        <taxon>Nezara</taxon>
    </lineage>
</organism>
<proteinExistence type="predicted"/>
<feature type="compositionally biased region" description="Low complexity" evidence="1">
    <location>
        <begin position="56"/>
        <end position="77"/>
    </location>
</feature>
<protein>
    <submittedName>
        <fullName evidence="2">Uncharacterized protein</fullName>
    </submittedName>
</protein>
<feature type="compositionally biased region" description="Low complexity" evidence="1">
    <location>
        <begin position="17"/>
        <end position="44"/>
    </location>
</feature>
<evidence type="ECO:0000313" key="2">
    <source>
        <dbReference type="EMBL" id="CAH1390341.1"/>
    </source>
</evidence>
<dbReference type="AlphaFoldDB" id="A0A9P0E264"/>
<keyword evidence="3" id="KW-1185">Reference proteome</keyword>
<evidence type="ECO:0000256" key="1">
    <source>
        <dbReference type="SAM" id="MobiDB-lite"/>
    </source>
</evidence>
<evidence type="ECO:0000313" key="3">
    <source>
        <dbReference type="Proteomes" id="UP001152798"/>
    </source>
</evidence>
<feature type="region of interest" description="Disordered" evidence="1">
    <location>
        <begin position="103"/>
        <end position="126"/>
    </location>
</feature>